<dbReference type="SUPFAM" id="SSF53448">
    <property type="entry name" value="Nucleotide-diphospho-sugar transferases"/>
    <property type="match status" value="1"/>
</dbReference>
<gene>
    <name evidence="1" type="primary">neuA</name>
</gene>
<dbReference type="EMBL" id="MK473651">
    <property type="protein sequence ID" value="QFF90546.1"/>
    <property type="molecule type" value="Genomic_DNA"/>
</dbReference>
<dbReference type="Pfam" id="PF02348">
    <property type="entry name" value="CTP_transf_3"/>
    <property type="match status" value="1"/>
</dbReference>
<accession>A0A5P5X5T5</accession>
<dbReference type="InterPro" id="IPR050793">
    <property type="entry name" value="CMP-NeuNAc_synthase"/>
</dbReference>
<dbReference type="InterPro" id="IPR003329">
    <property type="entry name" value="Cytidylyl_trans"/>
</dbReference>
<dbReference type="GO" id="GO:0008781">
    <property type="term" value="F:N-acylneuraminate cytidylyltransferase activity"/>
    <property type="evidence" value="ECO:0007669"/>
    <property type="project" value="TreeGrafter"/>
</dbReference>
<keyword evidence="1" id="KW-0808">Transferase</keyword>
<keyword evidence="1" id="KW-0548">Nucleotidyltransferase</keyword>
<name>A0A5P5X5T5_VIBPH</name>
<dbReference type="AlphaFoldDB" id="A0A5P5X5T5"/>
<sequence>MKGFLALITARGGSKGLPRKNILDLNGKPLIAWTIKAAVECSKIERVFVSTDDEEISRISRAYGAEIINRPKELALDNSSSIEVINHAISWFSKNNVFCDNMVLLQPTSPLRNSGHLDEALKNFEENNANLIISVFEPEHTPFKSYVENKDGSIRGLYHDEAPYMRRQDLPVAYQPNGAIYAFSTIAFKENNTFPTSKVYPYIMSKEDSIDIDTIAELKYAENIMKEKENE</sequence>
<evidence type="ECO:0000313" key="1">
    <source>
        <dbReference type="EMBL" id="QFF90546.1"/>
    </source>
</evidence>
<dbReference type="InterPro" id="IPR029044">
    <property type="entry name" value="Nucleotide-diphossugar_trans"/>
</dbReference>
<reference evidence="1" key="1">
    <citation type="journal article" date="2019" name="Int. J. Food Microbiol.">
        <title>Developing a novel molecular serotyping system based on capsular polysaccharide synthesis gene clusters of Vibrio parahaemolyticus.</title>
        <authorList>
            <person name="Pang Y."/>
            <person name="Guo X."/>
            <person name="Tian X."/>
            <person name="Liu F."/>
            <person name="Wang L."/>
            <person name="Wu J."/>
            <person name="Zhang S."/>
            <person name="Li S."/>
            <person name="Liu B."/>
        </authorList>
    </citation>
    <scope>NUCLEOTIDE SEQUENCE</scope>
    <source>
        <strain evidence="1">G3554</strain>
    </source>
</reference>
<dbReference type="CDD" id="cd02513">
    <property type="entry name" value="CMP-NeuAc_Synthase"/>
    <property type="match status" value="1"/>
</dbReference>
<dbReference type="PANTHER" id="PTHR21485:SF6">
    <property type="entry name" value="N-ACYLNEURAMINATE CYTIDYLYLTRANSFERASE-RELATED"/>
    <property type="match status" value="1"/>
</dbReference>
<dbReference type="Gene3D" id="3.90.550.10">
    <property type="entry name" value="Spore Coat Polysaccharide Biosynthesis Protein SpsA, Chain A"/>
    <property type="match status" value="1"/>
</dbReference>
<protein>
    <submittedName>
        <fullName evidence="1">N-acylneuraminate cytidylyltransferase</fullName>
    </submittedName>
</protein>
<proteinExistence type="predicted"/>
<dbReference type="PANTHER" id="PTHR21485">
    <property type="entry name" value="HAD SUPERFAMILY MEMBERS CMAS AND KDSC"/>
    <property type="match status" value="1"/>
</dbReference>
<organism evidence="1">
    <name type="scientific">Vibrio parahaemolyticus</name>
    <dbReference type="NCBI Taxonomy" id="670"/>
    <lineage>
        <taxon>Bacteria</taxon>
        <taxon>Pseudomonadati</taxon>
        <taxon>Pseudomonadota</taxon>
        <taxon>Gammaproteobacteria</taxon>
        <taxon>Vibrionales</taxon>
        <taxon>Vibrionaceae</taxon>
        <taxon>Vibrio</taxon>
    </lineage>
</organism>
<dbReference type="RefSeq" id="WP_069545013.1">
    <property type="nucleotide sequence ID" value="NZ_JBJJJN010000003.1"/>
</dbReference>